<feature type="compositionally biased region" description="Acidic residues" evidence="1">
    <location>
        <begin position="956"/>
        <end position="972"/>
    </location>
</feature>
<feature type="compositionally biased region" description="Polar residues" evidence="1">
    <location>
        <begin position="196"/>
        <end position="215"/>
    </location>
</feature>
<feature type="region of interest" description="Disordered" evidence="1">
    <location>
        <begin position="934"/>
        <end position="978"/>
    </location>
</feature>
<evidence type="ECO:0000256" key="1">
    <source>
        <dbReference type="SAM" id="MobiDB-lite"/>
    </source>
</evidence>
<feature type="compositionally biased region" description="Basic and acidic residues" evidence="1">
    <location>
        <begin position="73"/>
        <end position="84"/>
    </location>
</feature>
<feature type="compositionally biased region" description="Basic residues" evidence="1">
    <location>
        <begin position="34"/>
        <end position="43"/>
    </location>
</feature>
<dbReference type="Proteomes" id="UP000829685">
    <property type="component" value="Unassembled WGS sequence"/>
</dbReference>
<comment type="caution">
    <text evidence="2">The sequence shown here is derived from an EMBL/GenBank/DDBJ whole genome shotgun (WGS) entry which is preliminary data.</text>
</comment>
<feature type="region of interest" description="Disordered" evidence="1">
    <location>
        <begin position="1010"/>
        <end position="1041"/>
    </location>
</feature>
<feature type="compositionally biased region" description="Polar residues" evidence="1">
    <location>
        <begin position="44"/>
        <end position="61"/>
    </location>
</feature>
<proteinExistence type="predicted"/>
<feature type="region of interest" description="Disordered" evidence="1">
    <location>
        <begin position="1"/>
        <end position="113"/>
    </location>
</feature>
<organism evidence="2 3">
    <name type="scientific">Neoarthrinium moseri</name>
    <dbReference type="NCBI Taxonomy" id="1658444"/>
    <lineage>
        <taxon>Eukaryota</taxon>
        <taxon>Fungi</taxon>
        <taxon>Dikarya</taxon>
        <taxon>Ascomycota</taxon>
        <taxon>Pezizomycotina</taxon>
        <taxon>Sordariomycetes</taxon>
        <taxon>Xylariomycetidae</taxon>
        <taxon>Amphisphaeriales</taxon>
        <taxon>Apiosporaceae</taxon>
        <taxon>Neoarthrinium</taxon>
    </lineage>
</organism>
<feature type="compositionally biased region" description="Low complexity" evidence="1">
    <location>
        <begin position="561"/>
        <end position="574"/>
    </location>
</feature>
<feature type="region of interest" description="Disordered" evidence="1">
    <location>
        <begin position="901"/>
        <end position="920"/>
    </location>
</feature>
<feature type="region of interest" description="Disordered" evidence="1">
    <location>
        <begin position="1299"/>
        <end position="1326"/>
    </location>
</feature>
<evidence type="ECO:0000313" key="3">
    <source>
        <dbReference type="Proteomes" id="UP000829685"/>
    </source>
</evidence>
<sequence>MSGTPLEPGRLSLQAGDGSTGTRTGLVEDMSKKAAFKRMRLPRSHSTSNMLDTVNSFSSRSSKLEPQDNEGEQNERHSLRDLAKFLRTTAPPRHSTASNDNFFSLSGSGPMDRKRSIQSLIRRKRGRAPAMSLQLQPSDIQLSDRIVAKKTIEGYPYATIDLSDQGSANAATPRAQSPASDDAPARPKFHPPSWPERTSSKGALSPTFPASSGSLEGSPKKVDIRHGSTGSANDAVRGRRVTRALHSDRHSSLRDSVDGQNELQPSLRRTIPVIDQYNGMQPSPRGSSLAATQAQTGPKHQNSISQGSVVEFPATPPPSGQLRDFEWPEVKIHSVTTSPPTSPKSSSNRERQDSLPGLHSRLSSPTSPRNAAKKPPAIVVKSTLTVPSEALVPESPGFPNMLAAMTFPSPPRSSRSPSPASSLNSRAPTLSSAISPPTIRPRTSSKKANRSLSTAISLDEIVMQPTRPGLSHSQSDYITTASKGLQRPLPVDLRAAEAPIQAETLSFAAAADVMTSKESMLSADDASIVRPDSAASFVTACEDRRESIAQSVVSDTDSRRLSTSSTATYTTESYRQSTSTNDSNRQSTRSNATTASTVLSIPDDEFRKDSTSDIDYTRETFTSSPPPSESGSKQNTYDARSDYTSRLRPEGGLPPQTAIPGWEGVGKPMSIAERRMMRKGKSGEIRQQSIDLSRSSMKLPVQGPSSFESVDSPILGWFSYKSPVVRKPSFRGPSPLAKEVDASSASIVEAHESHQAESPSTLGIQKPQILQNTVPAAAPTADQSGTDLIHSPTRQEWSMSPILAEVIEPEPVPELSKAPACELTISPIMVVASVKPGVLLSPTSNLRVSTVLSFDNTSPPHLPPRSPLRPRAHTKRLSRAKLLPIKVSAVPSATIDHAKATYAQGSGRSSVPTVSPSSQARALKRLSLPAHIMCSTTSPASWDRTPPRRGHKELDREEPDTEEEAVEPEDLDPQPRRRSIVVKERFEKQKLEKEKEIADLVAKAAFTVSKREKENPSKDNVEQSSEHSRKKSRTTDELERRVRRLQRHSDAWLDVLDPLLENMTRTLKEMKKDGKGAPLLMDEFIIDMAAEARRSMLSVIATDGDATGKGPLFEDFDGAHQGASLMPQQKTVGKKRRGLKGGSKLRLQLEQPKAEIAAIASEPVQDVAKAEPESAPLREPEVQEVVLPPPPAAQTPRTPLEHEFEAEVAVRRRIQQQEKMMDELMNRWGVPSPMPPPSGKSTLQTEPGVGQEQKVPTGNSRSSSVNTVKPDQPDDSEGDTIGSSLLALKTPLTRFWVAENEGGGSRRGSAANSRRGSRRWSSAGERISWKPGDSNCMNLLMQELRETSRLSLESRGDVGSLL</sequence>
<feature type="compositionally biased region" description="Polar residues" evidence="1">
    <location>
        <begin position="1254"/>
        <end position="1269"/>
    </location>
</feature>
<feature type="compositionally biased region" description="Basic and acidic residues" evidence="1">
    <location>
        <begin position="1010"/>
        <end position="1040"/>
    </location>
</feature>
<name>A0A9Q0AQV0_9PEZI</name>
<feature type="region of interest" description="Disordered" evidence="1">
    <location>
        <begin position="1227"/>
        <end position="1282"/>
    </location>
</feature>
<accession>A0A9Q0AQV0</accession>
<evidence type="ECO:0000313" key="2">
    <source>
        <dbReference type="EMBL" id="KAI1873535.1"/>
    </source>
</evidence>
<dbReference type="EMBL" id="JAFIMR010000010">
    <property type="protein sequence ID" value="KAI1873535.1"/>
    <property type="molecule type" value="Genomic_DNA"/>
</dbReference>
<feature type="region of interest" description="Disordered" evidence="1">
    <location>
        <begin position="546"/>
        <end position="665"/>
    </location>
</feature>
<feature type="region of interest" description="Disordered" evidence="1">
    <location>
        <begin position="403"/>
        <end position="451"/>
    </location>
</feature>
<keyword evidence="3" id="KW-1185">Reference proteome</keyword>
<feature type="compositionally biased region" description="Basic and acidic residues" evidence="1">
    <location>
        <begin position="604"/>
        <end position="618"/>
    </location>
</feature>
<feature type="compositionally biased region" description="Polar residues" evidence="1">
    <location>
        <begin position="575"/>
        <end position="599"/>
    </location>
</feature>
<reference evidence="2" key="1">
    <citation type="submission" date="2021-03" db="EMBL/GenBank/DDBJ databases">
        <title>Revisited historic fungal species revealed as producer of novel bioactive compounds through whole genome sequencing and comparative genomics.</title>
        <authorList>
            <person name="Vignolle G.A."/>
            <person name="Hochenegger N."/>
            <person name="Mach R.L."/>
            <person name="Mach-Aigner A.R."/>
            <person name="Javad Rahimi M."/>
            <person name="Salim K.A."/>
            <person name="Chan C.M."/>
            <person name="Lim L.B.L."/>
            <person name="Cai F."/>
            <person name="Druzhinina I.S."/>
            <person name="U'Ren J.M."/>
            <person name="Derntl C."/>
        </authorList>
    </citation>
    <scope>NUCLEOTIDE SEQUENCE</scope>
    <source>
        <strain evidence="2">TUCIM 5799</strain>
    </source>
</reference>
<feature type="compositionally biased region" description="Basic and acidic residues" evidence="1">
    <location>
        <begin position="245"/>
        <end position="257"/>
    </location>
</feature>
<feature type="compositionally biased region" description="Polar residues" evidence="1">
    <location>
        <begin position="95"/>
        <end position="107"/>
    </location>
</feature>
<feature type="compositionally biased region" description="Low complexity" evidence="1">
    <location>
        <begin position="334"/>
        <end position="346"/>
    </location>
</feature>
<feature type="compositionally biased region" description="Polar residues" evidence="1">
    <location>
        <begin position="903"/>
        <end position="920"/>
    </location>
</feature>
<feature type="compositionally biased region" description="Polar residues" evidence="1">
    <location>
        <begin position="165"/>
        <end position="179"/>
    </location>
</feature>
<feature type="region of interest" description="Disordered" evidence="1">
    <location>
        <begin position="165"/>
        <end position="376"/>
    </location>
</feature>
<feature type="compositionally biased region" description="Polar residues" evidence="1">
    <location>
        <begin position="278"/>
        <end position="308"/>
    </location>
</feature>
<feature type="compositionally biased region" description="Basic and acidic residues" evidence="1">
    <location>
        <begin position="639"/>
        <end position="649"/>
    </location>
</feature>
<feature type="compositionally biased region" description="Low complexity" evidence="1">
    <location>
        <begin position="1307"/>
        <end position="1324"/>
    </location>
</feature>
<feature type="compositionally biased region" description="Low complexity" evidence="1">
    <location>
        <begin position="412"/>
        <end position="428"/>
    </location>
</feature>
<feature type="compositionally biased region" description="Basic and acidic residues" evidence="1">
    <location>
        <begin position="323"/>
        <end position="332"/>
    </location>
</feature>
<gene>
    <name evidence="2" type="ORF">JX265_005157</name>
</gene>
<protein>
    <submittedName>
        <fullName evidence="2">Uncharacterized protein</fullName>
    </submittedName>
</protein>